<accession>A0AAD7RTC6</accession>
<evidence type="ECO:0000256" key="1">
    <source>
        <dbReference type="SAM" id="MobiDB-lite"/>
    </source>
</evidence>
<dbReference type="EMBL" id="JAINUG010000175">
    <property type="protein sequence ID" value="KAJ8390019.1"/>
    <property type="molecule type" value="Genomic_DNA"/>
</dbReference>
<organism evidence="2 3">
    <name type="scientific">Aldrovandia affinis</name>
    <dbReference type="NCBI Taxonomy" id="143900"/>
    <lineage>
        <taxon>Eukaryota</taxon>
        <taxon>Metazoa</taxon>
        <taxon>Chordata</taxon>
        <taxon>Craniata</taxon>
        <taxon>Vertebrata</taxon>
        <taxon>Euteleostomi</taxon>
        <taxon>Actinopterygii</taxon>
        <taxon>Neopterygii</taxon>
        <taxon>Teleostei</taxon>
        <taxon>Notacanthiformes</taxon>
        <taxon>Halosauridae</taxon>
        <taxon>Aldrovandia</taxon>
    </lineage>
</organism>
<proteinExistence type="predicted"/>
<reference evidence="2" key="1">
    <citation type="journal article" date="2023" name="Science">
        <title>Genome structures resolve the early diversification of teleost fishes.</title>
        <authorList>
            <person name="Parey E."/>
            <person name="Louis A."/>
            <person name="Montfort J."/>
            <person name="Bouchez O."/>
            <person name="Roques C."/>
            <person name="Iampietro C."/>
            <person name="Lluch J."/>
            <person name="Castinel A."/>
            <person name="Donnadieu C."/>
            <person name="Desvignes T."/>
            <person name="Floi Bucao C."/>
            <person name="Jouanno E."/>
            <person name="Wen M."/>
            <person name="Mejri S."/>
            <person name="Dirks R."/>
            <person name="Jansen H."/>
            <person name="Henkel C."/>
            <person name="Chen W.J."/>
            <person name="Zahm M."/>
            <person name="Cabau C."/>
            <person name="Klopp C."/>
            <person name="Thompson A.W."/>
            <person name="Robinson-Rechavi M."/>
            <person name="Braasch I."/>
            <person name="Lecointre G."/>
            <person name="Bobe J."/>
            <person name="Postlethwait J.H."/>
            <person name="Berthelot C."/>
            <person name="Roest Crollius H."/>
            <person name="Guiguen Y."/>
        </authorList>
    </citation>
    <scope>NUCLEOTIDE SEQUENCE</scope>
    <source>
        <strain evidence="2">NC1722</strain>
    </source>
</reference>
<dbReference type="AlphaFoldDB" id="A0AAD7RTC6"/>
<protein>
    <submittedName>
        <fullName evidence="2">Uncharacterized protein</fullName>
    </submittedName>
</protein>
<dbReference type="Proteomes" id="UP001221898">
    <property type="component" value="Unassembled WGS sequence"/>
</dbReference>
<comment type="caution">
    <text evidence="2">The sequence shown here is derived from an EMBL/GenBank/DDBJ whole genome shotgun (WGS) entry which is preliminary data.</text>
</comment>
<feature type="region of interest" description="Disordered" evidence="1">
    <location>
        <begin position="1"/>
        <end position="30"/>
    </location>
</feature>
<evidence type="ECO:0000313" key="3">
    <source>
        <dbReference type="Proteomes" id="UP001221898"/>
    </source>
</evidence>
<gene>
    <name evidence="2" type="ORF">AAFF_G00111800</name>
</gene>
<sequence length="85" mass="8847">MDRCGDPERRRRGAQSRAPSPNIAVCLPETHRRELTAHSTTRGGSLLHSGSAQGQAGRCQGVALFCSSSHGARAGPAALLTLGLI</sequence>
<evidence type="ECO:0000313" key="2">
    <source>
        <dbReference type="EMBL" id="KAJ8390019.1"/>
    </source>
</evidence>
<keyword evidence="3" id="KW-1185">Reference proteome</keyword>
<name>A0AAD7RTC6_9TELE</name>